<reference evidence="3" key="1">
    <citation type="journal article" date="2018" name="Nat. Plants">
        <title>Whole-genome landscape of Medicago truncatula symbiotic genes.</title>
        <authorList>
            <person name="Pecrix Y."/>
            <person name="Staton S.E."/>
            <person name="Sallet E."/>
            <person name="Lelandais-Briere C."/>
            <person name="Moreau S."/>
            <person name="Carrere S."/>
            <person name="Blein T."/>
            <person name="Jardinaud M.F."/>
            <person name="Latrasse D."/>
            <person name="Zouine M."/>
            <person name="Zahm M."/>
            <person name="Kreplak J."/>
            <person name="Mayjonade B."/>
            <person name="Satge C."/>
            <person name="Perez M."/>
            <person name="Cauet S."/>
            <person name="Marande W."/>
            <person name="Chantry-Darmon C."/>
            <person name="Lopez-Roques C."/>
            <person name="Bouchez O."/>
            <person name="Berard A."/>
            <person name="Debelle F."/>
            <person name="Munos S."/>
            <person name="Bendahmane A."/>
            <person name="Berges H."/>
            <person name="Niebel A."/>
            <person name="Buitink J."/>
            <person name="Frugier F."/>
            <person name="Benhamed M."/>
            <person name="Crespi M."/>
            <person name="Gouzy J."/>
            <person name="Gamas P."/>
        </authorList>
    </citation>
    <scope>NUCLEOTIDE SEQUENCE [LARGE SCALE GENOMIC DNA]</scope>
    <source>
        <strain evidence="3">cv. Jemalong A17</strain>
    </source>
</reference>
<proteinExistence type="predicted"/>
<name>A0A396JIB7_MEDTR</name>
<dbReference type="Gramene" id="rna1492">
    <property type="protein sequence ID" value="RHN77979.1"/>
    <property type="gene ID" value="gene1492"/>
</dbReference>
<gene>
    <name evidence="2" type="ORF">MtrunA17_Chr1g0160571</name>
</gene>
<dbReference type="AlphaFoldDB" id="A0A396JIB7"/>
<dbReference type="EMBL" id="PSQE01000001">
    <property type="protein sequence ID" value="RHN77979.1"/>
    <property type="molecule type" value="Genomic_DNA"/>
</dbReference>
<keyword evidence="1" id="KW-1133">Transmembrane helix</keyword>
<accession>A0A396JIB7</accession>
<protein>
    <recommendedName>
        <fullName evidence="4">Transmembrane protein</fullName>
    </recommendedName>
</protein>
<dbReference type="Proteomes" id="UP000265566">
    <property type="component" value="Chromosome 1"/>
</dbReference>
<sequence length="125" mass="14592">MMERIRKKKMLPSSWVQRCLQLIFVVQLHLIVQDINVISHNDTLEVIPVEPLEVDSLNLQVFLTQYHGHCIQSGAWIESLCLLNFLLLINMIVFTVYFEQWDPGGHLNMFTPARSYGLKQWVPRG</sequence>
<evidence type="ECO:0000256" key="1">
    <source>
        <dbReference type="SAM" id="Phobius"/>
    </source>
</evidence>
<evidence type="ECO:0000313" key="3">
    <source>
        <dbReference type="Proteomes" id="UP000265566"/>
    </source>
</evidence>
<keyword evidence="1" id="KW-0472">Membrane</keyword>
<organism evidence="2 3">
    <name type="scientific">Medicago truncatula</name>
    <name type="common">Barrel medic</name>
    <name type="synonym">Medicago tribuloides</name>
    <dbReference type="NCBI Taxonomy" id="3880"/>
    <lineage>
        <taxon>Eukaryota</taxon>
        <taxon>Viridiplantae</taxon>
        <taxon>Streptophyta</taxon>
        <taxon>Embryophyta</taxon>
        <taxon>Tracheophyta</taxon>
        <taxon>Spermatophyta</taxon>
        <taxon>Magnoliopsida</taxon>
        <taxon>eudicotyledons</taxon>
        <taxon>Gunneridae</taxon>
        <taxon>Pentapetalae</taxon>
        <taxon>rosids</taxon>
        <taxon>fabids</taxon>
        <taxon>Fabales</taxon>
        <taxon>Fabaceae</taxon>
        <taxon>Papilionoideae</taxon>
        <taxon>50 kb inversion clade</taxon>
        <taxon>NPAAA clade</taxon>
        <taxon>Hologalegina</taxon>
        <taxon>IRL clade</taxon>
        <taxon>Trifolieae</taxon>
        <taxon>Medicago</taxon>
    </lineage>
</organism>
<feature type="transmembrane region" description="Helical" evidence="1">
    <location>
        <begin position="75"/>
        <end position="98"/>
    </location>
</feature>
<evidence type="ECO:0000313" key="2">
    <source>
        <dbReference type="EMBL" id="RHN77979.1"/>
    </source>
</evidence>
<comment type="caution">
    <text evidence="2">The sequence shown here is derived from an EMBL/GenBank/DDBJ whole genome shotgun (WGS) entry which is preliminary data.</text>
</comment>
<evidence type="ECO:0008006" key="4">
    <source>
        <dbReference type="Google" id="ProtNLM"/>
    </source>
</evidence>
<keyword evidence="1" id="KW-0812">Transmembrane</keyword>